<evidence type="ECO:0000259" key="1">
    <source>
        <dbReference type="Pfam" id="PF15607"/>
    </source>
</evidence>
<dbReference type="InterPro" id="IPR028946">
    <property type="entry name" value="Ntox44"/>
</dbReference>
<dbReference type="PANTHER" id="PTHR32305">
    <property type="match status" value="1"/>
</dbReference>
<dbReference type="EMBL" id="CP035532">
    <property type="protein sequence ID" value="QBA21714.1"/>
    <property type="molecule type" value="Genomic_DNA"/>
</dbReference>
<dbReference type="InterPro" id="IPR050708">
    <property type="entry name" value="T6SS_VgrG/RHS"/>
</dbReference>
<evidence type="ECO:0000313" key="2">
    <source>
        <dbReference type="EMBL" id="QBA21714.1"/>
    </source>
</evidence>
<dbReference type="InterPro" id="IPR022385">
    <property type="entry name" value="Rhs_assc_core"/>
</dbReference>
<dbReference type="Gene3D" id="2.180.10.10">
    <property type="entry name" value="RHS repeat-associated core"/>
    <property type="match status" value="1"/>
</dbReference>
<dbReference type="NCBIfam" id="TIGR03696">
    <property type="entry name" value="Rhs_assc_core"/>
    <property type="match status" value="1"/>
</dbReference>
<sequence>MSFGKNSTGVLEIVDSNDYYPFGMNHLKTGNAYFGQDSFKKYKYNGKELQETGAYDFGARQYMPDIGRWVVVDPLAEKMRRFSPYTYAGDNPIRYIDPDGRKFINFDENGNYTGTTKDNWWHNLWNGSKGRVVKSDGSTKQKFRFADPKNDVADIQSGKINKLEFVTEKQVKTLVRWSGAFDPKNKTSNRSLSERYDYIKKEGIGGGKMDFAYTQVPKMFPNAKPSNPTTNTSNTIFLVEDLAHNQNNFGNFLFGASGRAMQFTEAELLLGAHYNSVVSSSTNGYSSQLDSSDDQLSISSGVLFSDKYNYGDKQIQITVGTPTPANTP</sequence>
<accession>A0A411DN36</accession>
<reference evidence="2" key="1">
    <citation type="submission" date="2019-01" db="EMBL/GenBank/DDBJ databases">
        <title>Whole Genome Sequencing for Putative Detection of Antimicrobial Resistance and Potential Virulence Factors in Chryseobacterium indologenes isolated from Nile Tilapia in Tanzania.</title>
        <authorList>
            <person name="Mwega E."/>
            <person name="Mutoloki S."/>
            <person name="Mugimba K."/>
            <person name="Colquhoun D."/>
            <person name="Mdegela R."/>
            <person name="Evensen O."/>
            <person name="Wasteson Y."/>
        </authorList>
    </citation>
    <scope>NUCLEOTIDE SEQUENCE [LARGE SCALE GENOMIC DNA]</scope>
    <source>
        <strain evidence="2">StR 01</strain>
    </source>
</reference>
<protein>
    <recommendedName>
        <fullName evidence="1">Bacterial toxin 44 domain-containing protein</fullName>
    </recommendedName>
</protein>
<proteinExistence type="predicted"/>
<dbReference type="PANTHER" id="PTHR32305:SF15">
    <property type="entry name" value="PROTEIN RHSA-RELATED"/>
    <property type="match status" value="1"/>
</dbReference>
<gene>
    <name evidence="2" type="ORF">EU348_11100</name>
</gene>
<dbReference type="Pfam" id="PF15607">
    <property type="entry name" value="Ntox44"/>
    <property type="match status" value="1"/>
</dbReference>
<dbReference type="AlphaFoldDB" id="A0A411DN36"/>
<organism evidence="2">
    <name type="scientific">Chryseobacterium indologenes</name>
    <name type="common">Flavobacterium indologenes</name>
    <dbReference type="NCBI Taxonomy" id="253"/>
    <lineage>
        <taxon>Bacteria</taxon>
        <taxon>Pseudomonadati</taxon>
        <taxon>Bacteroidota</taxon>
        <taxon>Flavobacteriia</taxon>
        <taxon>Flavobacteriales</taxon>
        <taxon>Weeksellaceae</taxon>
        <taxon>Chryseobacterium group</taxon>
        <taxon>Chryseobacterium</taxon>
    </lineage>
</organism>
<feature type="domain" description="Bacterial toxin 44" evidence="1">
    <location>
        <begin position="244"/>
        <end position="304"/>
    </location>
</feature>
<name>A0A411DN36_CHRID</name>